<proteinExistence type="predicted"/>
<evidence type="ECO:0000259" key="1">
    <source>
        <dbReference type="Pfam" id="PF18798"/>
    </source>
</evidence>
<dbReference type="Pfam" id="PF18798">
    <property type="entry name" value="LPD3"/>
    <property type="match status" value="1"/>
</dbReference>
<evidence type="ECO:0000259" key="2">
    <source>
        <dbReference type="Pfam" id="PF18814"/>
    </source>
</evidence>
<dbReference type="Pfam" id="PF18814">
    <property type="entry name" value="PBECR5"/>
    <property type="match status" value="1"/>
</dbReference>
<comment type="caution">
    <text evidence="3">The sequence shown here is derived from an EMBL/GenBank/DDBJ whole genome shotgun (WGS) entry which is preliminary data.</text>
</comment>
<feature type="domain" description="Large polyvalent protein-associated" evidence="1">
    <location>
        <begin position="524"/>
        <end position="596"/>
    </location>
</feature>
<dbReference type="InterPro" id="IPR040824">
    <property type="entry name" value="LPD3"/>
</dbReference>
<feature type="non-terminal residue" evidence="3">
    <location>
        <position position="599"/>
    </location>
</feature>
<name>J9D1M6_9ZZZZ</name>
<evidence type="ECO:0000313" key="3">
    <source>
        <dbReference type="EMBL" id="EJX06481.1"/>
    </source>
</evidence>
<sequence length="599" mass="68427">MPSIAITKADVGHTSFGDISLVFDKESINPTDKRNKVYGEDAWTPTFPSVGYKLNSDKTRDIYNRANKVGELPLFNPVHFHPTNYENRIDDRGDTSLVENFKEDYDAKQLYLSETGNAVKEFEQHEVEKYDSKDVALFEKMLGEIGIERLKSGDYDDLKGEMKQLINQHYGIDLDSRKPFVAKAKIQNRITHAIDYAENGNKETKIDIEATKAKIDERIDNKEFEQWLKGLFSGVVEKRGIRNDRDWYTSSGNRRKWEQLYDEITLDNVVNVMRKQAAKGGEGLFGGNIFGSAQEEYKSIDEIRDAARERIRHIDESDYQKQRDAITDRLSAIEIPGAGSNFSDTMDMVQNIQDAVAHTHTAPGIHKYLKKFYPKITMETAHEIADIVKDIQHLSARYFEAKPYRAVGFDEVKLAVVPSDTDAGLIERLKQEGIEVRTYEKGNQSERKQIVDEATEEMRLRFQLIGEKGAAALDKAEEATTRLDNLNVAREMEQAFNEKKKRVEKLRKSEPVEITGKEIEPSDDLKQYKKNALEYGKSLRGEYINKDTGETVMVGKNAIKEVLNHDYKDLEQLQSIAAIPQIIENAVYIESQANIDDKV</sequence>
<dbReference type="AlphaFoldDB" id="J9D1M6"/>
<dbReference type="InterPro" id="IPR040998">
    <property type="entry name" value="PBECR5"/>
</dbReference>
<accession>J9D1M6</accession>
<organism evidence="3">
    <name type="scientific">gut metagenome</name>
    <dbReference type="NCBI Taxonomy" id="749906"/>
    <lineage>
        <taxon>unclassified sequences</taxon>
        <taxon>metagenomes</taxon>
        <taxon>organismal metagenomes</taxon>
    </lineage>
</organism>
<dbReference type="EMBL" id="AMCI01001145">
    <property type="protein sequence ID" value="EJX06481.1"/>
    <property type="molecule type" value="Genomic_DNA"/>
</dbReference>
<gene>
    <name evidence="3" type="ORF">EVA_05411</name>
</gene>
<reference evidence="3" key="1">
    <citation type="journal article" date="2012" name="PLoS ONE">
        <title>Gene sets for utilization of primary and secondary nutrition supplies in the distal gut of endangered iberian lynx.</title>
        <authorList>
            <person name="Alcaide M."/>
            <person name="Messina E."/>
            <person name="Richter M."/>
            <person name="Bargiela R."/>
            <person name="Peplies J."/>
            <person name="Huws S.A."/>
            <person name="Newbold C.J."/>
            <person name="Golyshin P.N."/>
            <person name="Simon M.A."/>
            <person name="Lopez G."/>
            <person name="Yakimov M.M."/>
            <person name="Ferrer M."/>
        </authorList>
    </citation>
    <scope>NUCLEOTIDE SEQUENCE</scope>
</reference>
<protein>
    <submittedName>
        <fullName evidence="3">Phage associated protein</fullName>
    </submittedName>
</protein>
<feature type="domain" description="Barnase-EndoU-ColicinE5/D-RelE like" evidence="2">
    <location>
        <begin position="1"/>
        <end position="53"/>
    </location>
</feature>